<dbReference type="Proteomes" id="UP001056120">
    <property type="component" value="Linkage Group LG01"/>
</dbReference>
<gene>
    <name evidence="1" type="ORF">L1987_03483</name>
</gene>
<organism evidence="1 2">
    <name type="scientific">Smallanthus sonchifolius</name>
    <dbReference type="NCBI Taxonomy" id="185202"/>
    <lineage>
        <taxon>Eukaryota</taxon>
        <taxon>Viridiplantae</taxon>
        <taxon>Streptophyta</taxon>
        <taxon>Embryophyta</taxon>
        <taxon>Tracheophyta</taxon>
        <taxon>Spermatophyta</taxon>
        <taxon>Magnoliopsida</taxon>
        <taxon>eudicotyledons</taxon>
        <taxon>Gunneridae</taxon>
        <taxon>Pentapetalae</taxon>
        <taxon>asterids</taxon>
        <taxon>campanulids</taxon>
        <taxon>Asterales</taxon>
        <taxon>Asteraceae</taxon>
        <taxon>Asteroideae</taxon>
        <taxon>Heliantheae alliance</taxon>
        <taxon>Millerieae</taxon>
        <taxon>Smallanthus</taxon>
    </lineage>
</organism>
<proteinExistence type="predicted"/>
<dbReference type="EMBL" id="CM042018">
    <property type="protein sequence ID" value="KAI3829362.1"/>
    <property type="molecule type" value="Genomic_DNA"/>
</dbReference>
<reference evidence="2" key="1">
    <citation type="journal article" date="2022" name="Mol. Ecol. Resour.">
        <title>The genomes of chicory, endive, great burdock and yacon provide insights into Asteraceae palaeo-polyploidization history and plant inulin production.</title>
        <authorList>
            <person name="Fan W."/>
            <person name="Wang S."/>
            <person name="Wang H."/>
            <person name="Wang A."/>
            <person name="Jiang F."/>
            <person name="Liu H."/>
            <person name="Zhao H."/>
            <person name="Xu D."/>
            <person name="Zhang Y."/>
        </authorList>
    </citation>
    <scope>NUCLEOTIDE SEQUENCE [LARGE SCALE GENOMIC DNA]</scope>
    <source>
        <strain evidence="2">cv. Yunnan</strain>
    </source>
</reference>
<accession>A0ACB9KAT2</accession>
<evidence type="ECO:0000313" key="2">
    <source>
        <dbReference type="Proteomes" id="UP001056120"/>
    </source>
</evidence>
<evidence type="ECO:0000313" key="1">
    <source>
        <dbReference type="EMBL" id="KAI3829362.1"/>
    </source>
</evidence>
<sequence length="243" mass="27385">MPWFERFLEEAKKVAYPCLEEKEAESSSAAQERAVQRLGLMRSNVLTEDQILSLRRYLYNEAVRGLEIYGWSNTDPSGIKFLLCDVSSIEINKIQEVLLLNPDFLLKVFLLRSQIYSINSPRSQEMILLIKSFLQDGVWIALDASPNSSKSSSPPPQGDLNARISMTQVIEAWDLVPSDEEKVAPPLPILQISNEAYAEVSITTSSSSIVVNEAEAEASNQDKGKGIMTDEIERMIEEEKRER</sequence>
<reference evidence="1 2" key="2">
    <citation type="journal article" date="2022" name="Mol. Ecol. Resour.">
        <title>The genomes of chicory, endive, great burdock and yacon provide insights into Asteraceae paleo-polyploidization history and plant inulin production.</title>
        <authorList>
            <person name="Fan W."/>
            <person name="Wang S."/>
            <person name="Wang H."/>
            <person name="Wang A."/>
            <person name="Jiang F."/>
            <person name="Liu H."/>
            <person name="Zhao H."/>
            <person name="Xu D."/>
            <person name="Zhang Y."/>
        </authorList>
    </citation>
    <scope>NUCLEOTIDE SEQUENCE [LARGE SCALE GENOMIC DNA]</scope>
    <source>
        <strain evidence="2">cv. Yunnan</strain>
        <tissue evidence="1">Leaves</tissue>
    </source>
</reference>
<comment type="caution">
    <text evidence="1">The sequence shown here is derived from an EMBL/GenBank/DDBJ whole genome shotgun (WGS) entry which is preliminary data.</text>
</comment>
<name>A0ACB9KAT2_9ASTR</name>
<keyword evidence="2" id="KW-1185">Reference proteome</keyword>
<protein>
    <submittedName>
        <fullName evidence="1">Uncharacterized protein</fullName>
    </submittedName>
</protein>